<dbReference type="RefSeq" id="WP_241294491.1">
    <property type="nucleotide sequence ID" value="NZ_JAKZGR010000007.1"/>
</dbReference>
<sequence length="125" mass="14594">MLTKSTRKNQLIQWINVLLVINFINLSANFYNSDSMFSHGVKVHDPIDTLAEIIVEFIFDFDNHIIPDTESSQNERKFKDFKLFCNQPFGKEKIEFVVKLKSWPLINEVLHLSNWDDITGPPPEV</sequence>
<gene>
    <name evidence="2" type="ORF">ACFOUP_15805</name>
</gene>
<reference evidence="3" key="1">
    <citation type="journal article" date="2019" name="Int. J. Syst. Evol. Microbiol.">
        <title>The Global Catalogue of Microorganisms (GCM) 10K type strain sequencing project: providing services to taxonomists for standard genome sequencing and annotation.</title>
        <authorList>
            <consortium name="The Broad Institute Genomics Platform"/>
            <consortium name="The Broad Institute Genome Sequencing Center for Infectious Disease"/>
            <person name="Wu L."/>
            <person name="Ma J."/>
        </authorList>
    </citation>
    <scope>NUCLEOTIDE SEQUENCE [LARGE SCALE GENOMIC DNA]</scope>
    <source>
        <strain evidence="3">CECT 8551</strain>
    </source>
</reference>
<keyword evidence="1" id="KW-0472">Membrane</keyword>
<keyword evidence="1" id="KW-1133">Transmembrane helix</keyword>
<evidence type="ECO:0000313" key="2">
    <source>
        <dbReference type="EMBL" id="MFC3977853.1"/>
    </source>
</evidence>
<name>A0ABV8ERA5_9BACT</name>
<evidence type="ECO:0000256" key="1">
    <source>
        <dbReference type="SAM" id="Phobius"/>
    </source>
</evidence>
<organism evidence="2 3">
    <name type="scientific">Belliella kenyensis</name>
    <dbReference type="NCBI Taxonomy" id="1472724"/>
    <lineage>
        <taxon>Bacteria</taxon>
        <taxon>Pseudomonadati</taxon>
        <taxon>Bacteroidota</taxon>
        <taxon>Cytophagia</taxon>
        <taxon>Cytophagales</taxon>
        <taxon>Cyclobacteriaceae</taxon>
        <taxon>Belliella</taxon>
    </lineage>
</organism>
<accession>A0ABV8ERA5</accession>
<proteinExistence type="predicted"/>
<evidence type="ECO:0000313" key="3">
    <source>
        <dbReference type="Proteomes" id="UP001595766"/>
    </source>
</evidence>
<protein>
    <submittedName>
        <fullName evidence="2">Uncharacterized protein</fullName>
    </submittedName>
</protein>
<dbReference type="Proteomes" id="UP001595766">
    <property type="component" value="Unassembled WGS sequence"/>
</dbReference>
<dbReference type="EMBL" id="JBHSAV010000059">
    <property type="protein sequence ID" value="MFC3977853.1"/>
    <property type="molecule type" value="Genomic_DNA"/>
</dbReference>
<keyword evidence="3" id="KW-1185">Reference proteome</keyword>
<feature type="transmembrane region" description="Helical" evidence="1">
    <location>
        <begin position="12"/>
        <end position="31"/>
    </location>
</feature>
<comment type="caution">
    <text evidence="2">The sequence shown here is derived from an EMBL/GenBank/DDBJ whole genome shotgun (WGS) entry which is preliminary data.</text>
</comment>
<keyword evidence="1" id="KW-0812">Transmembrane</keyword>